<dbReference type="Pfam" id="PF00440">
    <property type="entry name" value="TetR_N"/>
    <property type="match status" value="1"/>
</dbReference>
<proteinExistence type="predicted"/>
<dbReference type="PROSITE" id="PS50977">
    <property type="entry name" value="HTH_TETR_2"/>
    <property type="match status" value="1"/>
</dbReference>
<dbReference type="Gene3D" id="1.10.357.10">
    <property type="entry name" value="Tetracycline Repressor, domain 2"/>
    <property type="match status" value="1"/>
</dbReference>
<accession>A0A6I6IU14</accession>
<protein>
    <submittedName>
        <fullName evidence="4">TetR/AcrR family transcriptional regulator</fullName>
    </submittedName>
</protein>
<keyword evidence="1 2" id="KW-0238">DNA-binding</keyword>
<dbReference type="KEGG" id="rom:EI983_14425"/>
<dbReference type="AlphaFoldDB" id="A0A6I6IU14"/>
<dbReference type="SUPFAM" id="SSF46689">
    <property type="entry name" value="Homeodomain-like"/>
    <property type="match status" value="1"/>
</dbReference>
<sequence>MSSLAKPRLTQDTWIDAGLDALAEHGPEALKAEPLARRLGTTKGSFYWHFKDVPDFHRALLGRWEAAAQPALPSGSAVIQLRELAQALATADHSEPAIRAWGRSNAQAKAALKRLDMARLELLEDLLAQVGIGNPEMARILYATALGMRGMESDAPGPDAMGTLVDLVLALR</sequence>
<feature type="domain" description="HTH tetR-type" evidence="3">
    <location>
        <begin position="8"/>
        <end position="68"/>
    </location>
</feature>
<keyword evidence="5" id="KW-1185">Reference proteome</keyword>
<evidence type="ECO:0000256" key="1">
    <source>
        <dbReference type="ARBA" id="ARBA00023125"/>
    </source>
</evidence>
<evidence type="ECO:0000313" key="5">
    <source>
        <dbReference type="Proteomes" id="UP000428330"/>
    </source>
</evidence>
<dbReference type="Proteomes" id="UP000428330">
    <property type="component" value="Chromosome"/>
</dbReference>
<gene>
    <name evidence="4" type="ORF">EI983_14425</name>
</gene>
<dbReference type="InterPro" id="IPR001647">
    <property type="entry name" value="HTH_TetR"/>
</dbReference>
<dbReference type="GO" id="GO:0003677">
    <property type="term" value="F:DNA binding"/>
    <property type="evidence" value="ECO:0007669"/>
    <property type="project" value="UniProtKB-UniRule"/>
</dbReference>
<evidence type="ECO:0000259" key="3">
    <source>
        <dbReference type="PROSITE" id="PS50977"/>
    </source>
</evidence>
<name>A0A6I6IU14_9RHOB</name>
<dbReference type="RefSeq" id="WP_157708075.1">
    <property type="nucleotide sequence ID" value="NZ_CP034348.1"/>
</dbReference>
<evidence type="ECO:0000256" key="2">
    <source>
        <dbReference type="PROSITE-ProRule" id="PRU00335"/>
    </source>
</evidence>
<feature type="DNA-binding region" description="H-T-H motif" evidence="2">
    <location>
        <begin position="31"/>
        <end position="50"/>
    </location>
</feature>
<dbReference type="EMBL" id="CP034348">
    <property type="protein sequence ID" value="QGX99393.1"/>
    <property type="molecule type" value="Genomic_DNA"/>
</dbReference>
<dbReference type="OrthoDB" id="3218408at2"/>
<reference evidence="5" key="1">
    <citation type="submission" date="2018-12" db="EMBL/GenBank/DDBJ databases">
        <title>Complete genome sequence of Roseovarius sp. MME-070.</title>
        <authorList>
            <person name="Nam Y.-D."/>
            <person name="Kang J."/>
            <person name="Chung W.-H."/>
            <person name="Park Y.S."/>
        </authorList>
    </citation>
    <scope>NUCLEOTIDE SEQUENCE [LARGE SCALE GENOMIC DNA]</scope>
    <source>
        <strain evidence="5">MME-070</strain>
    </source>
</reference>
<organism evidence="4 5">
    <name type="scientific">Roseovarius faecimaris</name>
    <dbReference type="NCBI Taxonomy" id="2494550"/>
    <lineage>
        <taxon>Bacteria</taxon>
        <taxon>Pseudomonadati</taxon>
        <taxon>Pseudomonadota</taxon>
        <taxon>Alphaproteobacteria</taxon>
        <taxon>Rhodobacterales</taxon>
        <taxon>Roseobacteraceae</taxon>
        <taxon>Roseovarius</taxon>
    </lineage>
</organism>
<dbReference type="InterPro" id="IPR009057">
    <property type="entry name" value="Homeodomain-like_sf"/>
</dbReference>
<evidence type="ECO:0000313" key="4">
    <source>
        <dbReference type="EMBL" id="QGX99393.1"/>
    </source>
</evidence>